<keyword evidence="3" id="KW-1185">Reference proteome</keyword>
<name>W9QLI9_9ROSA</name>
<dbReference type="Proteomes" id="UP000030645">
    <property type="component" value="Unassembled WGS sequence"/>
</dbReference>
<sequence>MERRTLAKPATKKGADHSRAQMAAASLIWVSLDGGGKRGDGVFGKGLRTASRVDDESWRLGGEQNNAGTLDGSPVTARKARGFARARPA</sequence>
<dbReference type="AlphaFoldDB" id="W9QLI9"/>
<reference evidence="3" key="1">
    <citation type="submission" date="2013-01" db="EMBL/GenBank/DDBJ databases">
        <title>Draft Genome Sequence of a Mulberry Tree, Morus notabilis C.K. Schneid.</title>
        <authorList>
            <person name="He N."/>
            <person name="Zhao S."/>
        </authorList>
    </citation>
    <scope>NUCLEOTIDE SEQUENCE</scope>
</reference>
<accession>W9QLI9</accession>
<protein>
    <submittedName>
        <fullName evidence="2">Uncharacterized protein</fullName>
    </submittedName>
</protein>
<proteinExistence type="predicted"/>
<feature type="region of interest" description="Disordered" evidence="1">
    <location>
        <begin position="59"/>
        <end position="89"/>
    </location>
</feature>
<evidence type="ECO:0000313" key="3">
    <source>
        <dbReference type="Proteomes" id="UP000030645"/>
    </source>
</evidence>
<organism evidence="2 3">
    <name type="scientific">Morus notabilis</name>
    <dbReference type="NCBI Taxonomy" id="981085"/>
    <lineage>
        <taxon>Eukaryota</taxon>
        <taxon>Viridiplantae</taxon>
        <taxon>Streptophyta</taxon>
        <taxon>Embryophyta</taxon>
        <taxon>Tracheophyta</taxon>
        <taxon>Spermatophyta</taxon>
        <taxon>Magnoliopsida</taxon>
        <taxon>eudicotyledons</taxon>
        <taxon>Gunneridae</taxon>
        <taxon>Pentapetalae</taxon>
        <taxon>rosids</taxon>
        <taxon>fabids</taxon>
        <taxon>Rosales</taxon>
        <taxon>Moraceae</taxon>
        <taxon>Moreae</taxon>
        <taxon>Morus</taxon>
    </lineage>
</organism>
<feature type="compositionally biased region" description="Basic residues" evidence="1">
    <location>
        <begin position="78"/>
        <end position="89"/>
    </location>
</feature>
<evidence type="ECO:0000313" key="2">
    <source>
        <dbReference type="EMBL" id="EXB30468.1"/>
    </source>
</evidence>
<dbReference type="EMBL" id="KE343491">
    <property type="protein sequence ID" value="EXB30468.1"/>
    <property type="molecule type" value="Genomic_DNA"/>
</dbReference>
<gene>
    <name evidence="2" type="ORF">L484_006017</name>
</gene>
<evidence type="ECO:0000256" key="1">
    <source>
        <dbReference type="SAM" id="MobiDB-lite"/>
    </source>
</evidence>